<name>A0A0S3SCS5_PHAAN</name>
<dbReference type="EMBL" id="AP015039">
    <property type="protein sequence ID" value="BAT90629.1"/>
    <property type="molecule type" value="Genomic_DNA"/>
</dbReference>
<dbReference type="GO" id="GO:1901135">
    <property type="term" value="P:carbohydrate derivative metabolic process"/>
    <property type="evidence" value="ECO:0007669"/>
    <property type="project" value="UniProtKB-ARBA"/>
</dbReference>
<dbReference type="Pfam" id="PF00201">
    <property type="entry name" value="UDPGT"/>
    <property type="match status" value="1"/>
</dbReference>
<dbReference type="GO" id="GO:0008194">
    <property type="term" value="F:UDP-glycosyltransferase activity"/>
    <property type="evidence" value="ECO:0007669"/>
    <property type="project" value="InterPro"/>
</dbReference>
<dbReference type="Proteomes" id="UP000291084">
    <property type="component" value="Chromosome 6"/>
</dbReference>
<protein>
    <submittedName>
        <fullName evidence="2">Uncharacterized protein</fullName>
    </submittedName>
</protein>
<dbReference type="InterPro" id="IPR002213">
    <property type="entry name" value="UDP_glucos_trans"/>
</dbReference>
<sequence length="79" mass="9009">MGYCEWNSCLESISLGVPMATWPMHSDQLRNAILVTEVLKVGLVVKDWSQRKSLVSASIVENGVRRLMERREGDEMRES</sequence>
<dbReference type="Gene3D" id="3.40.50.2000">
    <property type="entry name" value="Glycogen Phosphorylase B"/>
    <property type="match status" value="1"/>
</dbReference>
<gene>
    <name evidence="2" type="primary">Vigan.06G189900</name>
    <name evidence="2" type="ORF">VIGAN_06189900</name>
</gene>
<evidence type="ECO:0000256" key="1">
    <source>
        <dbReference type="ARBA" id="ARBA00022679"/>
    </source>
</evidence>
<dbReference type="PANTHER" id="PTHR48044:SF27">
    <property type="entry name" value="GLYCOSYLTRANSFERASE"/>
    <property type="match status" value="1"/>
</dbReference>
<proteinExistence type="predicted"/>
<dbReference type="PANTHER" id="PTHR48044">
    <property type="entry name" value="GLYCOSYLTRANSFERASE"/>
    <property type="match status" value="1"/>
</dbReference>
<keyword evidence="3" id="KW-1185">Reference proteome</keyword>
<feature type="non-terminal residue" evidence="2">
    <location>
        <position position="79"/>
    </location>
</feature>
<evidence type="ECO:0000313" key="3">
    <source>
        <dbReference type="Proteomes" id="UP000291084"/>
    </source>
</evidence>
<evidence type="ECO:0000313" key="2">
    <source>
        <dbReference type="EMBL" id="BAT90629.1"/>
    </source>
</evidence>
<dbReference type="AlphaFoldDB" id="A0A0S3SCS5"/>
<reference evidence="2 3" key="1">
    <citation type="journal article" date="2015" name="Sci. Rep.">
        <title>The power of single molecule real-time sequencing technology in the de novo assembly of a eukaryotic genome.</title>
        <authorList>
            <person name="Sakai H."/>
            <person name="Naito K."/>
            <person name="Ogiso-Tanaka E."/>
            <person name="Takahashi Y."/>
            <person name="Iseki K."/>
            <person name="Muto C."/>
            <person name="Satou K."/>
            <person name="Teruya K."/>
            <person name="Shiroma A."/>
            <person name="Shimoji M."/>
            <person name="Hirano T."/>
            <person name="Itoh T."/>
            <person name="Kaga A."/>
            <person name="Tomooka N."/>
        </authorList>
    </citation>
    <scope>NUCLEOTIDE SEQUENCE [LARGE SCALE GENOMIC DNA]</scope>
    <source>
        <strain evidence="3">cv. Shumari</strain>
    </source>
</reference>
<accession>A0A0S3SCS5</accession>
<keyword evidence="1" id="KW-0808">Transferase</keyword>
<organism evidence="2 3">
    <name type="scientific">Vigna angularis var. angularis</name>
    <dbReference type="NCBI Taxonomy" id="157739"/>
    <lineage>
        <taxon>Eukaryota</taxon>
        <taxon>Viridiplantae</taxon>
        <taxon>Streptophyta</taxon>
        <taxon>Embryophyta</taxon>
        <taxon>Tracheophyta</taxon>
        <taxon>Spermatophyta</taxon>
        <taxon>Magnoliopsida</taxon>
        <taxon>eudicotyledons</taxon>
        <taxon>Gunneridae</taxon>
        <taxon>Pentapetalae</taxon>
        <taxon>rosids</taxon>
        <taxon>fabids</taxon>
        <taxon>Fabales</taxon>
        <taxon>Fabaceae</taxon>
        <taxon>Papilionoideae</taxon>
        <taxon>50 kb inversion clade</taxon>
        <taxon>NPAAA clade</taxon>
        <taxon>indigoferoid/millettioid clade</taxon>
        <taxon>Phaseoleae</taxon>
        <taxon>Vigna</taxon>
    </lineage>
</organism>
<dbReference type="SUPFAM" id="SSF53756">
    <property type="entry name" value="UDP-Glycosyltransferase/glycogen phosphorylase"/>
    <property type="match status" value="1"/>
</dbReference>